<evidence type="ECO:0000313" key="3">
    <source>
        <dbReference type="Proteomes" id="UP000434580"/>
    </source>
</evidence>
<reference evidence="2 3" key="1">
    <citation type="submission" date="2019-11" db="EMBL/GenBank/DDBJ databases">
        <authorList>
            <person name="Holert J."/>
        </authorList>
    </citation>
    <scope>NUCLEOTIDE SEQUENCE [LARGE SCALE GENOMIC DNA]</scope>
    <source>
        <strain evidence="2">BC5_2</strain>
    </source>
</reference>
<organism evidence="2 3">
    <name type="scientific">BD1-7 clade bacterium</name>
    <dbReference type="NCBI Taxonomy" id="2029982"/>
    <lineage>
        <taxon>Bacteria</taxon>
        <taxon>Pseudomonadati</taxon>
        <taxon>Pseudomonadota</taxon>
        <taxon>Gammaproteobacteria</taxon>
        <taxon>Cellvibrionales</taxon>
        <taxon>Spongiibacteraceae</taxon>
        <taxon>BD1-7 clade</taxon>
    </lineage>
</organism>
<sequence>MQSKKTVIVIGAGPVGLAAAAHLMQQGLTPIVLERGDNAGHAMTQWAHVRVFTPWKYLIDAAVETLLKATDWQMPDAEGIPLSGEIVDQYLVPAATKTALAAHIRYGADVIAVTKTGHSKLSSHQRETADYTVQYRSADGSQHRLRADAVIDASGTWFTPNPIGLDGLPVPGEIENAAHITYGIPDVLGKHRHRYQGQRTLVVGGGHSAINAVLDLLKLEGIDSPSHVYWGLRSTNVQKLLGGGEQDALPARGALGLAAKDAIESGRLTLLTSMQVNSVSTSAKGLAVNLQHTREGDGPLAVDQIIVATGFSPDLSITGELRLSLDSTVEAPAALAPLIDPNLHSCGTVMPHGADVLSHPDGDFYVVGMKSYGRAPTFLMMTGYEQVRSIAAALAGDAEAANRLQLTLPETGVCNADYGDAAVACCAEPEQQTSCCG</sequence>
<dbReference type="PRINTS" id="PR00411">
    <property type="entry name" value="PNDRDTASEI"/>
</dbReference>
<dbReference type="Pfam" id="PF13738">
    <property type="entry name" value="Pyr_redox_3"/>
    <property type="match status" value="1"/>
</dbReference>
<keyword evidence="1 2" id="KW-0560">Oxidoreductase</keyword>
<evidence type="ECO:0000313" key="2">
    <source>
        <dbReference type="EMBL" id="CAA0101146.1"/>
    </source>
</evidence>
<dbReference type="PRINTS" id="PR00368">
    <property type="entry name" value="FADPNR"/>
</dbReference>
<evidence type="ECO:0000256" key="1">
    <source>
        <dbReference type="ARBA" id="ARBA00023002"/>
    </source>
</evidence>
<proteinExistence type="predicted"/>
<dbReference type="AlphaFoldDB" id="A0A5S9PBV3"/>
<accession>A0A5S9PBV3</accession>
<dbReference type="EMBL" id="CACSII010000009">
    <property type="protein sequence ID" value="CAA0101146.1"/>
    <property type="molecule type" value="Genomic_DNA"/>
</dbReference>
<dbReference type="PANTHER" id="PTHR43539">
    <property type="entry name" value="FLAVIN-BINDING MONOOXYGENASE-LIKE PROTEIN (AFU_ORTHOLOGUE AFUA_4G09220)"/>
    <property type="match status" value="1"/>
</dbReference>
<dbReference type="OrthoDB" id="9773233at2"/>
<name>A0A5S9PBV3_9GAMM</name>
<dbReference type="Gene3D" id="3.50.50.60">
    <property type="entry name" value="FAD/NAD(P)-binding domain"/>
    <property type="match status" value="1"/>
</dbReference>
<dbReference type="PANTHER" id="PTHR43539:SF78">
    <property type="entry name" value="FLAVIN-CONTAINING MONOOXYGENASE"/>
    <property type="match status" value="1"/>
</dbReference>
<gene>
    <name evidence="2" type="ORF">DPBNPPHM_03865</name>
</gene>
<dbReference type="GO" id="GO:0050660">
    <property type="term" value="F:flavin adenine dinucleotide binding"/>
    <property type="evidence" value="ECO:0007669"/>
    <property type="project" value="TreeGrafter"/>
</dbReference>
<dbReference type="GO" id="GO:0004324">
    <property type="term" value="F:ferredoxin-NADP+ reductase activity"/>
    <property type="evidence" value="ECO:0007669"/>
    <property type="project" value="UniProtKB-EC"/>
</dbReference>
<dbReference type="SUPFAM" id="SSF51905">
    <property type="entry name" value="FAD/NAD(P)-binding domain"/>
    <property type="match status" value="1"/>
</dbReference>
<dbReference type="InterPro" id="IPR036188">
    <property type="entry name" value="FAD/NAD-bd_sf"/>
</dbReference>
<dbReference type="Proteomes" id="UP000434580">
    <property type="component" value="Unassembled WGS sequence"/>
</dbReference>
<dbReference type="GO" id="GO:0004497">
    <property type="term" value="F:monooxygenase activity"/>
    <property type="evidence" value="ECO:0007669"/>
    <property type="project" value="TreeGrafter"/>
</dbReference>
<dbReference type="EC" id="1.18.1.2" evidence="2"/>
<dbReference type="InterPro" id="IPR050982">
    <property type="entry name" value="Auxin_biosynth/cation_transpt"/>
</dbReference>
<protein>
    <submittedName>
        <fullName evidence="2">Ferredoxin--NADP reductase</fullName>
        <ecNumber evidence="2">1.18.1.2</ecNumber>
    </submittedName>
</protein>